<name>U5BU27_9BACT</name>
<comment type="caution">
    <text evidence="1">The sequence shown here is derived from an EMBL/GenBank/DDBJ whole genome shotgun (WGS) entry which is preliminary data.</text>
</comment>
<sequence length="29" mass="3469">MKNSLLDKLGRFSIGFFFNTKKDYDQLKN</sequence>
<accession>U5BU27</accession>
<reference evidence="1 2" key="1">
    <citation type="journal article" date="2013" name="Genome Announc.">
        <title>Draft Genome Sequence of the Psychrophilic and Alkaliphilic Rhodonellum psychrophilum Strain GCM71T.</title>
        <authorList>
            <person name="Hauptmann A.L."/>
            <person name="Glaring M.A."/>
            <person name="Hallin P.F."/>
            <person name="Prieme A."/>
            <person name="Stougaard P."/>
        </authorList>
    </citation>
    <scope>NUCLEOTIDE SEQUENCE [LARGE SCALE GENOMIC DNA]</scope>
    <source>
        <strain evidence="1 2">GCM71</strain>
    </source>
</reference>
<evidence type="ECO:0000313" key="1">
    <source>
        <dbReference type="EMBL" id="ERM81368.1"/>
    </source>
</evidence>
<keyword evidence="2" id="KW-1185">Reference proteome</keyword>
<dbReference type="Proteomes" id="UP000016843">
    <property type="component" value="Unassembled WGS sequence"/>
</dbReference>
<dbReference type="EMBL" id="AWXR01000053">
    <property type="protein sequence ID" value="ERM81368.1"/>
    <property type="molecule type" value="Genomic_DNA"/>
</dbReference>
<organism evidence="1 2">
    <name type="scientific">Rhodonellum psychrophilum GCM71 = DSM 17998</name>
    <dbReference type="NCBI Taxonomy" id="1123057"/>
    <lineage>
        <taxon>Bacteria</taxon>
        <taxon>Pseudomonadati</taxon>
        <taxon>Bacteroidota</taxon>
        <taxon>Cytophagia</taxon>
        <taxon>Cytophagales</taxon>
        <taxon>Cytophagaceae</taxon>
        <taxon>Rhodonellum</taxon>
    </lineage>
</organism>
<dbReference type="AlphaFoldDB" id="U5BU27"/>
<evidence type="ECO:0000313" key="2">
    <source>
        <dbReference type="Proteomes" id="UP000016843"/>
    </source>
</evidence>
<gene>
    <name evidence="1" type="ORF">P872_09615</name>
</gene>
<proteinExistence type="predicted"/>
<protein>
    <submittedName>
        <fullName evidence="1">Uncharacterized protein</fullName>
    </submittedName>
</protein>